<dbReference type="InterPro" id="IPR002220">
    <property type="entry name" value="DapA-like"/>
</dbReference>
<protein>
    <submittedName>
        <fullName evidence="5">4-hydroxy-2-oxoglutarate aldolase</fullName>
    </submittedName>
</protein>
<gene>
    <name evidence="5" type="ORF">CCMA1212_006200</name>
</gene>
<proteinExistence type="predicted"/>
<accession>A0ABY2H2C2</accession>
<dbReference type="Gene3D" id="3.20.20.70">
    <property type="entry name" value="Aldolase class I"/>
    <property type="match status" value="1"/>
</dbReference>
<dbReference type="InterPro" id="IPR001138">
    <property type="entry name" value="Zn2Cys6_DnaBD"/>
</dbReference>
<dbReference type="Pfam" id="PF00701">
    <property type="entry name" value="DHDPS"/>
    <property type="match status" value="2"/>
</dbReference>
<dbReference type="Gene3D" id="4.10.240.10">
    <property type="entry name" value="Zn(2)-C6 fungal-type DNA-binding domain"/>
    <property type="match status" value="1"/>
</dbReference>
<evidence type="ECO:0000256" key="3">
    <source>
        <dbReference type="SAM" id="MobiDB-lite"/>
    </source>
</evidence>
<name>A0ABY2H2C2_9HYPO</name>
<evidence type="ECO:0000256" key="2">
    <source>
        <dbReference type="ARBA" id="ARBA00023242"/>
    </source>
</evidence>
<keyword evidence="1" id="KW-0456">Lyase</keyword>
<dbReference type="CDD" id="cd00067">
    <property type="entry name" value="GAL4"/>
    <property type="match status" value="1"/>
</dbReference>
<feature type="domain" description="Zn(2)-C6 fungal-type" evidence="4">
    <location>
        <begin position="21"/>
        <end position="51"/>
    </location>
</feature>
<dbReference type="SMART" id="SM00066">
    <property type="entry name" value="GAL4"/>
    <property type="match status" value="1"/>
</dbReference>
<dbReference type="SUPFAM" id="SSF51569">
    <property type="entry name" value="Aldolase"/>
    <property type="match status" value="1"/>
</dbReference>
<dbReference type="InterPro" id="IPR013785">
    <property type="entry name" value="Aldolase_TIM"/>
</dbReference>
<dbReference type="EMBL" id="PPTA01000008">
    <property type="protein sequence ID" value="TFB01525.1"/>
    <property type="molecule type" value="Genomic_DNA"/>
</dbReference>
<dbReference type="Proteomes" id="UP001642720">
    <property type="component" value="Unassembled WGS sequence"/>
</dbReference>
<evidence type="ECO:0000313" key="5">
    <source>
        <dbReference type="EMBL" id="TFB01525.1"/>
    </source>
</evidence>
<feature type="compositionally biased region" description="Low complexity" evidence="3">
    <location>
        <begin position="70"/>
        <end position="86"/>
    </location>
</feature>
<reference evidence="5 6" key="1">
    <citation type="submission" date="2018-01" db="EMBL/GenBank/DDBJ databases">
        <title>Genome characterization of the sugarcane-associated fungus Trichoderma ghanense CCMA-1212 and their application in lignocelulose bioconversion.</title>
        <authorList>
            <person name="Steindorff A.S."/>
            <person name="Mendes T.D."/>
            <person name="Vilela E.S.D."/>
            <person name="Rodrigues D.S."/>
            <person name="Formighieri E.F."/>
            <person name="Melo I.S."/>
            <person name="Favaro L.C.L."/>
        </authorList>
    </citation>
    <scope>NUCLEOTIDE SEQUENCE [LARGE SCALE GENOMIC DNA]</scope>
    <source>
        <strain evidence="5 6">CCMA-1212</strain>
    </source>
</reference>
<dbReference type="InterPro" id="IPR036864">
    <property type="entry name" value="Zn2-C6_fun-type_DNA-bd_sf"/>
</dbReference>
<evidence type="ECO:0000256" key="1">
    <source>
        <dbReference type="ARBA" id="ARBA00023239"/>
    </source>
</evidence>
<dbReference type="Pfam" id="PF00172">
    <property type="entry name" value="Zn_clus"/>
    <property type="match status" value="1"/>
</dbReference>
<evidence type="ECO:0000259" key="4">
    <source>
        <dbReference type="PROSITE" id="PS50048"/>
    </source>
</evidence>
<comment type="caution">
    <text evidence="5">The sequence shown here is derived from an EMBL/GenBank/DDBJ whole genome shotgun (WGS) entry which is preliminary data.</text>
</comment>
<dbReference type="GeneID" id="300577884"/>
<dbReference type="PROSITE" id="PS50048">
    <property type="entry name" value="ZN2_CY6_FUNGAL_2"/>
    <property type="match status" value="1"/>
</dbReference>
<feature type="region of interest" description="Disordered" evidence="3">
    <location>
        <begin position="60"/>
        <end position="86"/>
    </location>
</feature>
<dbReference type="PRINTS" id="PR00146">
    <property type="entry name" value="DHPICSNTHASE"/>
</dbReference>
<dbReference type="CDD" id="cd00408">
    <property type="entry name" value="DHDPS-like"/>
    <property type="match status" value="1"/>
</dbReference>
<dbReference type="Pfam" id="PF11951">
    <property type="entry name" value="Fungal_trans_2"/>
    <property type="match status" value="1"/>
</dbReference>
<keyword evidence="6" id="KW-1185">Reference proteome</keyword>
<dbReference type="PROSITE" id="PS00463">
    <property type="entry name" value="ZN2_CY6_FUNGAL_1"/>
    <property type="match status" value="1"/>
</dbReference>
<dbReference type="SMART" id="SM01130">
    <property type="entry name" value="DHDPS"/>
    <property type="match status" value="1"/>
</dbReference>
<dbReference type="RefSeq" id="XP_073557726.1">
    <property type="nucleotide sequence ID" value="XM_073703434.1"/>
</dbReference>
<organism evidence="5 6">
    <name type="scientific">Trichoderma ghanense</name>
    <dbReference type="NCBI Taxonomy" id="65468"/>
    <lineage>
        <taxon>Eukaryota</taxon>
        <taxon>Fungi</taxon>
        <taxon>Dikarya</taxon>
        <taxon>Ascomycota</taxon>
        <taxon>Pezizomycotina</taxon>
        <taxon>Sordariomycetes</taxon>
        <taxon>Hypocreomycetidae</taxon>
        <taxon>Hypocreales</taxon>
        <taxon>Hypocreaceae</taxon>
        <taxon>Trichoderma</taxon>
    </lineage>
</organism>
<evidence type="ECO:0000313" key="6">
    <source>
        <dbReference type="Proteomes" id="UP001642720"/>
    </source>
</evidence>
<dbReference type="PANTHER" id="PTHR12128:SF66">
    <property type="entry name" value="4-HYDROXY-2-OXOGLUTARATE ALDOLASE, MITOCHONDRIAL"/>
    <property type="match status" value="1"/>
</dbReference>
<sequence>MNATSPQRVSPARRYNRSRCGCLTCKRRKVKCDEQRPRCSHCERLNLECKWRPHHAAALAKQRQDTNGESAASSSHQLALSPSTDPSLTTTGLRTLQAMDEVFDYASFMWDPGSSLWQQESPDVVTSLAMPTTAESGPYAHSHANPCIVDVFPDTEAIQDNGDQALNKNVPTSTERLMEFFAKSATPPILAGVESQRKWFSIRQSLVAMAKSSRVLRCAILAFSNTLLCRSNPSWTFDDQSHYQEATIEVEAHNHDSLTGHSLARECLLAALFFLSYVGIIESRLDTAHRYLKQAYTIFQKGEKASFSHVEKQVLLWIRLLDARAVSAGGEGLFLSKDDEIELVEASPASFDAETDEGSRREDACSDDIEDVLFQVLYQPGIVFFQKVQSFMGRISKIDPWHRSRGTVEDEIEVMNIGASIAADLRTLYDQRPPLMDYAVAGKLSEPHISSTLAFTITRAFRTYLSNYYASKVHLHRVAYKHLPLTKEATDALGQIRKLAHQISSDLAPEDSLPVNMLWPLLMLGAEEQDPDEKAWIRAQIVRMEGVAGNARITAQVLEEVQARQEASKARADIRSVMHAVFNSCFAIFQHLVFFSRSRSKATMGSLQRAARPFPPGIHVPSLTWFINDASQEIDWDLQEKHLNFVISSGLHGIVIAGTNGEAVTLTQDERIKLIKMTRRVAAEVGRPDIPITVGCSGQCTREVIAETKVAKEAGADFVLMLVPSYFHFAMTKDAIVAFFEEVWKPLIQNSWQETRLIEELKAADASPLPILIYNYPNVVAGLDVDSEMLDRLAKHPNIVGVKLTCGGIAKVSRIAASYTPNEFSALAGQSDWLVPALSVGGTGAITGIANLYPKTCIQIYKLFVAGKVKEATALQLELAKMEWGFAKGGINGTKWVVAKLRGYPEGSCHCRRPYPKFDSIAQQEWIVGVVGALAATEKGIEMGTS</sequence>
<dbReference type="SUPFAM" id="SSF57701">
    <property type="entry name" value="Zn2/Cys6 DNA-binding domain"/>
    <property type="match status" value="1"/>
</dbReference>
<dbReference type="PANTHER" id="PTHR12128">
    <property type="entry name" value="DIHYDRODIPICOLINATE SYNTHASE"/>
    <property type="match status" value="1"/>
</dbReference>
<dbReference type="InterPro" id="IPR021858">
    <property type="entry name" value="Fun_TF"/>
</dbReference>
<keyword evidence="2" id="KW-0539">Nucleus</keyword>